<accession>A0A218X5M5</accession>
<evidence type="ECO:0000313" key="2">
    <source>
        <dbReference type="Proteomes" id="UP000197138"/>
    </source>
</evidence>
<dbReference type="AlphaFoldDB" id="A0A218X5M5"/>
<organism evidence="1 2">
    <name type="scientific">Punica granatum</name>
    <name type="common">Pomegranate</name>
    <dbReference type="NCBI Taxonomy" id="22663"/>
    <lineage>
        <taxon>Eukaryota</taxon>
        <taxon>Viridiplantae</taxon>
        <taxon>Streptophyta</taxon>
        <taxon>Embryophyta</taxon>
        <taxon>Tracheophyta</taxon>
        <taxon>Spermatophyta</taxon>
        <taxon>Magnoliopsida</taxon>
        <taxon>eudicotyledons</taxon>
        <taxon>Gunneridae</taxon>
        <taxon>Pentapetalae</taxon>
        <taxon>rosids</taxon>
        <taxon>malvids</taxon>
        <taxon>Myrtales</taxon>
        <taxon>Lythraceae</taxon>
        <taxon>Punica</taxon>
    </lineage>
</organism>
<proteinExistence type="predicted"/>
<comment type="caution">
    <text evidence="1">The sequence shown here is derived from an EMBL/GenBank/DDBJ whole genome shotgun (WGS) entry which is preliminary data.</text>
</comment>
<dbReference type="Proteomes" id="UP000197138">
    <property type="component" value="Unassembled WGS sequence"/>
</dbReference>
<sequence>MLVCGGVRGRESGVGNLQQQGKWKSMSTKEGWGETNLYWERSDAGIEQSKAIGQELCELR</sequence>
<dbReference type="EMBL" id="MTKT01002370">
    <property type="protein sequence ID" value="OWM80098.1"/>
    <property type="molecule type" value="Genomic_DNA"/>
</dbReference>
<protein>
    <submittedName>
        <fullName evidence="1">Uncharacterized protein</fullName>
    </submittedName>
</protein>
<reference evidence="2" key="1">
    <citation type="journal article" date="2017" name="Plant J.">
        <title>The pomegranate (Punica granatum L.) genome and the genomics of punicalagin biosynthesis.</title>
        <authorList>
            <person name="Qin G."/>
            <person name="Xu C."/>
            <person name="Ming R."/>
            <person name="Tang H."/>
            <person name="Guyot R."/>
            <person name="Kramer E.M."/>
            <person name="Hu Y."/>
            <person name="Yi X."/>
            <person name="Qi Y."/>
            <person name="Xu X."/>
            <person name="Gao Z."/>
            <person name="Pan H."/>
            <person name="Jian J."/>
            <person name="Tian Y."/>
            <person name="Yue Z."/>
            <person name="Xu Y."/>
        </authorList>
    </citation>
    <scope>NUCLEOTIDE SEQUENCE [LARGE SCALE GENOMIC DNA]</scope>
    <source>
        <strain evidence="2">cv. Dabenzi</strain>
    </source>
</reference>
<name>A0A218X5M5_PUNGR</name>
<gene>
    <name evidence="1" type="ORF">CDL15_Pgr010076</name>
</gene>
<evidence type="ECO:0000313" key="1">
    <source>
        <dbReference type="EMBL" id="OWM80098.1"/>
    </source>
</evidence>